<comment type="similarity">
    <text evidence="5">Belongs to the PsbN family.</text>
</comment>
<dbReference type="EMBL" id="KM462867">
    <property type="protein sequence ID" value="AIT93914.1"/>
    <property type="molecule type" value="Genomic_DNA"/>
</dbReference>
<dbReference type="AlphaFoldDB" id="A0A097KL49"/>
<keyword evidence="3 5" id="KW-1133">Transmembrane helix</keyword>
<dbReference type="GeneID" id="22159078"/>
<dbReference type="HAMAP" id="MF_00293">
    <property type="entry name" value="PSII_PsbN"/>
    <property type="match status" value="1"/>
</dbReference>
<reference evidence="6" key="1">
    <citation type="journal article" date="2014" name="BMC Evol. Biol.">
        <title>Chloroplast phylogenomic analysis resolves deep-level relationships within the green algal class Trebouxiophyceae.</title>
        <authorList>
            <person name="Lemieux C."/>
            <person name="Otis C."/>
            <person name="Turmel M."/>
        </authorList>
    </citation>
    <scope>NUCLEOTIDE SEQUENCE</scope>
</reference>
<dbReference type="Pfam" id="PF02468">
    <property type="entry name" value="PsbN"/>
    <property type="match status" value="1"/>
</dbReference>
<evidence type="ECO:0000313" key="6">
    <source>
        <dbReference type="EMBL" id="AIT93914.1"/>
    </source>
</evidence>
<keyword evidence="6" id="KW-0934">Plastid</keyword>
<dbReference type="GO" id="GO:0015979">
    <property type="term" value="P:photosynthesis"/>
    <property type="evidence" value="ECO:0007669"/>
    <property type="project" value="InterPro"/>
</dbReference>
<protein>
    <recommendedName>
        <fullName evidence="5">Protein PsbN</fullName>
    </recommendedName>
</protein>
<keyword evidence="2 5" id="KW-0812">Transmembrane</keyword>
<dbReference type="PANTHER" id="PTHR35326:SF3">
    <property type="entry name" value="PROTEIN PSBN"/>
    <property type="match status" value="1"/>
</dbReference>
<name>A0A097KL49_9CHLO</name>
<comment type="caution">
    <text evidence="5">Originally thought to be a component of PSII; based on experiments in Synechocystis, N.tabacum and barley, and its absence from PSII in T.elongatus and T.vulcanus, this is probably not true.</text>
</comment>
<evidence type="ECO:0000256" key="1">
    <source>
        <dbReference type="ARBA" id="ARBA00004167"/>
    </source>
</evidence>
<geneLocation type="chloroplast" evidence="6"/>
<evidence type="ECO:0000256" key="3">
    <source>
        <dbReference type="ARBA" id="ARBA00022989"/>
    </source>
</evidence>
<accession>A0A097KL49</accession>
<keyword evidence="6" id="KW-0150">Chloroplast</keyword>
<comment type="function">
    <text evidence="5">May play a role in photosystem I and II biogenesis.</text>
</comment>
<keyword evidence="4 5" id="KW-0472">Membrane</keyword>
<sequence>MESPAFFFTIFLWCFLLSVTAYSIYLGFGPPSKNLRDPFEEHED</sequence>
<dbReference type="GO" id="GO:0009535">
    <property type="term" value="C:chloroplast thylakoid membrane"/>
    <property type="evidence" value="ECO:0007669"/>
    <property type="project" value="UniProtKB-SubCell"/>
</dbReference>
<comment type="subcellular location">
    <subcellularLocation>
        <location evidence="1">Membrane</location>
        <topology evidence="1">Single-pass membrane protein</topology>
    </subcellularLocation>
    <subcellularLocation>
        <location evidence="5">Plastid</location>
        <location evidence="5">Chloroplast thylakoid membrane</location>
        <topology evidence="5">Single-pass membrane protein</topology>
    </subcellularLocation>
</comment>
<dbReference type="PANTHER" id="PTHR35326">
    <property type="entry name" value="PROTEIN PSBN"/>
    <property type="match status" value="1"/>
</dbReference>
<proteinExistence type="inferred from homology"/>
<organism evidence="6">
    <name type="scientific">Pedinomonas tuberculata</name>
    <dbReference type="NCBI Taxonomy" id="160064"/>
    <lineage>
        <taxon>Eukaryota</taxon>
        <taxon>Viridiplantae</taxon>
        <taxon>Chlorophyta</taxon>
        <taxon>core chlorophytes</taxon>
        <taxon>Pedinophyceae</taxon>
        <taxon>Pedinomonadales</taxon>
        <taxon>Pedinomonadaceae</taxon>
        <taxon>Pedinomonas</taxon>
    </lineage>
</organism>
<evidence type="ECO:0000256" key="5">
    <source>
        <dbReference type="HAMAP-Rule" id="MF_00293"/>
    </source>
</evidence>
<dbReference type="RefSeq" id="YP_009105260.1">
    <property type="nucleotide sequence ID" value="NC_025530.1"/>
</dbReference>
<evidence type="ECO:0000256" key="2">
    <source>
        <dbReference type="ARBA" id="ARBA00022692"/>
    </source>
</evidence>
<gene>
    <name evidence="5 6" type="primary">psbN</name>
</gene>
<keyword evidence="5" id="KW-0793">Thylakoid</keyword>
<feature type="transmembrane region" description="Helical" evidence="5">
    <location>
        <begin position="6"/>
        <end position="28"/>
    </location>
</feature>
<dbReference type="InterPro" id="IPR003398">
    <property type="entry name" value="PSII_PsbN"/>
</dbReference>
<evidence type="ECO:0000256" key="4">
    <source>
        <dbReference type="ARBA" id="ARBA00023136"/>
    </source>
</evidence>